<feature type="region of interest" description="Disordered" evidence="1">
    <location>
        <begin position="1"/>
        <end position="34"/>
    </location>
</feature>
<reference evidence="3" key="1">
    <citation type="submission" date="2014-04" db="EMBL/GenBank/DDBJ databases">
        <title>Evolutionary Origins and Diversification of the Mycorrhizal Mutualists.</title>
        <authorList>
            <consortium name="DOE Joint Genome Institute"/>
            <consortium name="Mycorrhizal Genomics Consortium"/>
            <person name="Kohler A."/>
            <person name="Kuo A."/>
            <person name="Nagy L.G."/>
            <person name="Floudas D."/>
            <person name="Copeland A."/>
            <person name="Barry K.W."/>
            <person name="Cichocki N."/>
            <person name="Veneault-Fourrey C."/>
            <person name="LaButti K."/>
            <person name="Lindquist E.A."/>
            <person name="Lipzen A."/>
            <person name="Lundell T."/>
            <person name="Morin E."/>
            <person name="Murat C."/>
            <person name="Riley R."/>
            <person name="Ohm R."/>
            <person name="Sun H."/>
            <person name="Tunlid A."/>
            <person name="Henrissat B."/>
            <person name="Grigoriev I.V."/>
            <person name="Hibbett D.S."/>
            <person name="Martin F."/>
        </authorList>
    </citation>
    <scope>NUCLEOTIDE SEQUENCE [LARGE SCALE GENOMIC DNA]</scope>
    <source>
        <strain evidence="3">FD-334 SS-4</strain>
    </source>
</reference>
<dbReference type="AlphaFoldDB" id="A0A0D2NZG8"/>
<accession>A0A0D2NZG8</accession>
<feature type="compositionally biased region" description="Polar residues" evidence="1">
    <location>
        <begin position="70"/>
        <end position="81"/>
    </location>
</feature>
<evidence type="ECO:0000256" key="1">
    <source>
        <dbReference type="SAM" id="MobiDB-lite"/>
    </source>
</evidence>
<keyword evidence="3" id="KW-1185">Reference proteome</keyword>
<feature type="region of interest" description="Disordered" evidence="1">
    <location>
        <begin position="70"/>
        <end position="96"/>
    </location>
</feature>
<feature type="compositionally biased region" description="Polar residues" evidence="1">
    <location>
        <begin position="1"/>
        <end position="11"/>
    </location>
</feature>
<organism evidence="2 3">
    <name type="scientific">Hypholoma sublateritium (strain FD-334 SS-4)</name>
    <dbReference type="NCBI Taxonomy" id="945553"/>
    <lineage>
        <taxon>Eukaryota</taxon>
        <taxon>Fungi</taxon>
        <taxon>Dikarya</taxon>
        <taxon>Basidiomycota</taxon>
        <taxon>Agaricomycotina</taxon>
        <taxon>Agaricomycetes</taxon>
        <taxon>Agaricomycetidae</taxon>
        <taxon>Agaricales</taxon>
        <taxon>Agaricineae</taxon>
        <taxon>Strophariaceae</taxon>
        <taxon>Hypholoma</taxon>
    </lineage>
</organism>
<evidence type="ECO:0000313" key="3">
    <source>
        <dbReference type="Proteomes" id="UP000054270"/>
    </source>
</evidence>
<dbReference type="Proteomes" id="UP000054270">
    <property type="component" value="Unassembled WGS sequence"/>
</dbReference>
<protein>
    <submittedName>
        <fullName evidence="2">Uncharacterized protein</fullName>
    </submittedName>
</protein>
<dbReference type="EMBL" id="KN817554">
    <property type="protein sequence ID" value="KJA21876.1"/>
    <property type="molecule type" value="Genomic_DNA"/>
</dbReference>
<gene>
    <name evidence="2" type="ORF">HYPSUDRAFT_202572</name>
</gene>
<proteinExistence type="predicted"/>
<name>A0A0D2NZG8_HYPSF</name>
<evidence type="ECO:0000313" key="2">
    <source>
        <dbReference type="EMBL" id="KJA21876.1"/>
    </source>
</evidence>
<sequence length="96" mass="10583">MRRATDLSTPPRNAPRDGSVDTAPLAPRRWGPSKPAALARRLNWRHTPPVSTPPRWPLAAGALLMFVQTSAHPRSAHQTGPSRDDTIRSPLRWHGA</sequence>